<dbReference type="InterPro" id="IPR017921">
    <property type="entry name" value="Znf_CTCHY"/>
</dbReference>
<dbReference type="PROSITE" id="PS51270">
    <property type="entry name" value="ZF_CTCHY"/>
    <property type="match status" value="1"/>
</dbReference>
<evidence type="ECO:0000256" key="2">
    <source>
        <dbReference type="ARBA" id="ARBA00022771"/>
    </source>
</evidence>
<protein>
    <recommendedName>
        <fullName evidence="9">Ring finger and CHY zinc finger domain containing 1</fullName>
    </recommendedName>
</protein>
<dbReference type="GO" id="GO:0006511">
    <property type="term" value="P:ubiquitin-dependent protein catabolic process"/>
    <property type="evidence" value="ECO:0007669"/>
    <property type="project" value="TreeGrafter"/>
</dbReference>
<evidence type="ECO:0000313" key="7">
    <source>
        <dbReference type="EMBL" id="KAG8593289.1"/>
    </source>
</evidence>
<dbReference type="PROSITE" id="PS51266">
    <property type="entry name" value="ZF_CHY"/>
    <property type="match status" value="1"/>
</dbReference>
<evidence type="ECO:0008006" key="9">
    <source>
        <dbReference type="Google" id="ProtNLM"/>
    </source>
</evidence>
<dbReference type="PANTHER" id="PTHR21319:SF53">
    <property type="entry name" value="RING FINGER AND CHY ZINC FINGER DOMAIN-CONTAINING PROTEIN 1"/>
    <property type="match status" value="1"/>
</dbReference>
<dbReference type="GO" id="GO:0008270">
    <property type="term" value="F:zinc ion binding"/>
    <property type="evidence" value="ECO:0007669"/>
    <property type="project" value="UniProtKB-KW"/>
</dbReference>
<dbReference type="InterPro" id="IPR008913">
    <property type="entry name" value="Znf_CHY"/>
</dbReference>
<dbReference type="SUPFAM" id="SSF161245">
    <property type="entry name" value="Zinc hairpin stack"/>
    <property type="match status" value="1"/>
</dbReference>
<evidence type="ECO:0000313" key="8">
    <source>
        <dbReference type="Proteomes" id="UP000824782"/>
    </source>
</evidence>
<dbReference type="PANTHER" id="PTHR21319">
    <property type="entry name" value="RING FINGER AND CHY ZINC FINGER DOMAIN-CONTAINING PROTEIN 1"/>
    <property type="match status" value="1"/>
</dbReference>
<proteinExistence type="predicted"/>
<dbReference type="SUPFAM" id="SSF161219">
    <property type="entry name" value="CHY zinc finger-like"/>
    <property type="match status" value="1"/>
</dbReference>
<dbReference type="GO" id="GO:0061630">
    <property type="term" value="F:ubiquitin protein ligase activity"/>
    <property type="evidence" value="ECO:0007669"/>
    <property type="project" value="TreeGrafter"/>
</dbReference>
<dbReference type="GO" id="GO:0005634">
    <property type="term" value="C:nucleus"/>
    <property type="evidence" value="ECO:0007669"/>
    <property type="project" value="TreeGrafter"/>
</dbReference>
<dbReference type="Pfam" id="PF05495">
    <property type="entry name" value="zf-CHY"/>
    <property type="match status" value="1"/>
</dbReference>
<dbReference type="GO" id="GO:0016567">
    <property type="term" value="P:protein ubiquitination"/>
    <property type="evidence" value="ECO:0007669"/>
    <property type="project" value="TreeGrafter"/>
</dbReference>
<keyword evidence="1" id="KW-0479">Metal-binding</keyword>
<evidence type="ECO:0000259" key="5">
    <source>
        <dbReference type="PROSITE" id="PS51266"/>
    </source>
</evidence>
<feature type="domain" description="CTCHY-type" evidence="6">
    <location>
        <begin position="76"/>
        <end position="138"/>
    </location>
</feature>
<dbReference type="Proteomes" id="UP000824782">
    <property type="component" value="Unassembled WGS sequence"/>
</dbReference>
<evidence type="ECO:0000259" key="6">
    <source>
        <dbReference type="PROSITE" id="PS51270"/>
    </source>
</evidence>
<dbReference type="InterPro" id="IPR013083">
    <property type="entry name" value="Znf_RING/FYVE/PHD"/>
</dbReference>
<sequence length="164" mass="18789">MAAGSGDMEVPAGCEHYTRGCELRAPCCGKFYICRLCHDNKETHKMDRFKVTQVQCLKCKHIQKAQQNCENCDNIFGDYYCNICHLYDKDKKQYHCDGCGICRIGPKEQFEHCTKCNLCLPLSFRGNHKCIENVSRQDCPICLEDIHTSRVGARVLPCGHLLHR</sequence>
<evidence type="ECO:0000256" key="3">
    <source>
        <dbReference type="ARBA" id="ARBA00022833"/>
    </source>
</evidence>
<evidence type="ECO:0000256" key="4">
    <source>
        <dbReference type="PROSITE-ProRule" id="PRU00601"/>
    </source>
</evidence>
<organism evidence="7 8">
    <name type="scientific">Engystomops pustulosus</name>
    <name type="common">Tungara frog</name>
    <name type="synonym">Physalaemus pustulosus</name>
    <dbReference type="NCBI Taxonomy" id="76066"/>
    <lineage>
        <taxon>Eukaryota</taxon>
        <taxon>Metazoa</taxon>
        <taxon>Chordata</taxon>
        <taxon>Craniata</taxon>
        <taxon>Vertebrata</taxon>
        <taxon>Euteleostomi</taxon>
        <taxon>Amphibia</taxon>
        <taxon>Batrachia</taxon>
        <taxon>Anura</taxon>
        <taxon>Neobatrachia</taxon>
        <taxon>Hyloidea</taxon>
        <taxon>Leptodactylidae</taxon>
        <taxon>Leiuperinae</taxon>
        <taxon>Engystomops</taxon>
    </lineage>
</organism>
<dbReference type="InterPro" id="IPR037275">
    <property type="entry name" value="Znf_CTCHY_sf"/>
</dbReference>
<name>A0AAV7D775_ENGPU</name>
<keyword evidence="3" id="KW-0862">Zinc</keyword>
<dbReference type="EMBL" id="WNYA01000001">
    <property type="protein sequence ID" value="KAG8593289.1"/>
    <property type="molecule type" value="Genomic_DNA"/>
</dbReference>
<comment type="caution">
    <text evidence="7">The sequence shown here is derived from an EMBL/GenBank/DDBJ whole genome shotgun (WGS) entry which is preliminary data.</text>
</comment>
<feature type="domain" description="CHY-type" evidence="5">
    <location>
        <begin position="7"/>
        <end position="74"/>
    </location>
</feature>
<gene>
    <name evidence="7" type="ORF">GDO81_000784</name>
</gene>
<dbReference type="InterPro" id="IPR037274">
    <property type="entry name" value="Znf_CHY_sf"/>
</dbReference>
<reference evidence="7" key="1">
    <citation type="thesis" date="2020" institute="ProQuest LLC" country="789 East Eisenhower Parkway, Ann Arbor, MI, USA">
        <title>Comparative Genomics and Chromosome Evolution.</title>
        <authorList>
            <person name="Mudd A.B."/>
        </authorList>
    </citation>
    <scope>NUCLEOTIDE SEQUENCE</scope>
    <source>
        <strain evidence="7">237g6f4</strain>
        <tissue evidence="7">Blood</tissue>
    </source>
</reference>
<dbReference type="Gene3D" id="3.30.40.10">
    <property type="entry name" value="Zinc/RING finger domain, C3HC4 (zinc finger)"/>
    <property type="match status" value="1"/>
</dbReference>
<keyword evidence="2 4" id="KW-0863">Zinc-finger</keyword>
<evidence type="ECO:0000256" key="1">
    <source>
        <dbReference type="ARBA" id="ARBA00022723"/>
    </source>
</evidence>
<accession>A0AAV7D775</accession>
<dbReference type="AlphaFoldDB" id="A0AAV7D775"/>
<keyword evidence="8" id="KW-1185">Reference proteome</keyword>